<dbReference type="InterPro" id="IPR010982">
    <property type="entry name" value="Lambda_DNA-bd_dom_sf"/>
</dbReference>
<evidence type="ECO:0000256" key="1">
    <source>
        <dbReference type="ARBA" id="ARBA00023015"/>
    </source>
</evidence>
<evidence type="ECO:0000256" key="2">
    <source>
        <dbReference type="ARBA" id="ARBA00023125"/>
    </source>
</evidence>
<dbReference type="Gene3D" id="1.10.260.40">
    <property type="entry name" value="lambda repressor-like DNA-binding domains"/>
    <property type="match status" value="1"/>
</dbReference>
<dbReference type="GO" id="GO:0000976">
    <property type="term" value="F:transcription cis-regulatory region binding"/>
    <property type="evidence" value="ECO:0007669"/>
    <property type="project" value="TreeGrafter"/>
</dbReference>
<dbReference type="InterPro" id="IPR028082">
    <property type="entry name" value="Peripla_BP_I"/>
</dbReference>
<dbReference type="Pfam" id="PF13377">
    <property type="entry name" value="Peripla_BP_3"/>
    <property type="match status" value="1"/>
</dbReference>
<dbReference type="GO" id="GO:0003700">
    <property type="term" value="F:DNA-binding transcription factor activity"/>
    <property type="evidence" value="ECO:0007669"/>
    <property type="project" value="TreeGrafter"/>
</dbReference>
<dbReference type="PANTHER" id="PTHR30146:SF109">
    <property type="entry name" value="HTH-TYPE TRANSCRIPTIONAL REGULATOR GALS"/>
    <property type="match status" value="1"/>
</dbReference>
<organism evidence="5 6">
    <name type="scientific">Sanguibacter suaedae</name>
    <dbReference type="NCBI Taxonomy" id="2795737"/>
    <lineage>
        <taxon>Bacteria</taxon>
        <taxon>Bacillati</taxon>
        <taxon>Actinomycetota</taxon>
        <taxon>Actinomycetes</taxon>
        <taxon>Micrococcales</taxon>
        <taxon>Sanguibacteraceae</taxon>
        <taxon>Sanguibacter</taxon>
    </lineage>
</organism>
<keyword evidence="2 5" id="KW-0238">DNA-binding</keyword>
<dbReference type="PROSITE" id="PS50932">
    <property type="entry name" value="HTH_LACI_2"/>
    <property type="match status" value="1"/>
</dbReference>
<evidence type="ECO:0000256" key="3">
    <source>
        <dbReference type="ARBA" id="ARBA00023163"/>
    </source>
</evidence>
<dbReference type="CDD" id="cd06267">
    <property type="entry name" value="PBP1_LacI_sugar_binding-like"/>
    <property type="match status" value="1"/>
</dbReference>
<dbReference type="InterPro" id="IPR000843">
    <property type="entry name" value="HTH_LacI"/>
</dbReference>
<dbReference type="CDD" id="cd01392">
    <property type="entry name" value="HTH_LacI"/>
    <property type="match status" value="1"/>
</dbReference>
<dbReference type="PANTHER" id="PTHR30146">
    <property type="entry name" value="LACI-RELATED TRANSCRIPTIONAL REPRESSOR"/>
    <property type="match status" value="1"/>
</dbReference>
<proteinExistence type="predicted"/>
<comment type="caution">
    <text evidence="5">The sequence shown here is derived from an EMBL/GenBank/DDBJ whole genome shotgun (WGS) entry which is preliminary data.</text>
</comment>
<feature type="domain" description="HTH lacI-type" evidence="4">
    <location>
        <begin position="6"/>
        <end position="60"/>
    </location>
</feature>
<dbReference type="RefSeq" id="WP_198733278.1">
    <property type="nucleotide sequence ID" value="NZ_JAEINH010000004.1"/>
</dbReference>
<dbReference type="Proteomes" id="UP000602087">
    <property type="component" value="Unassembled WGS sequence"/>
</dbReference>
<accession>A0A934MAY6</accession>
<dbReference type="Pfam" id="PF00356">
    <property type="entry name" value="LacI"/>
    <property type="match status" value="1"/>
</dbReference>
<dbReference type="AlphaFoldDB" id="A0A934MAY6"/>
<dbReference type="SUPFAM" id="SSF53822">
    <property type="entry name" value="Periplasmic binding protein-like I"/>
    <property type="match status" value="1"/>
</dbReference>
<dbReference type="SUPFAM" id="SSF47413">
    <property type="entry name" value="lambda repressor-like DNA-binding domains"/>
    <property type="match status" value="1"/>
</dbReference>
<dbReference type="PROSITE" id="PS00356">
    <property type="entry name" value="HTH_LACI_1"/>
    <property type="match status" value="1"/>
</dbReference>
<evidence type="ECO:0000313" key="6">
    <source>
        <dbReference type="Proteomes" id="UP000602087"/>
    </source>
</evidence>
<evidence type="ECO:0000313" key="5">
    <source>
        <dbReference type="EMBL" id="MBI9114731.1"/>
    </source>
</evidence>
<reference evidence="5" key="1">
    <citation type="submission" date="2020-12" db="EMBL/GenBank/DDBJ databases">
        <title>Sanguibacter suaedae sp. nov., isolated from Suaeda aralocaspica.</title>
        <authorList>
            <person name="Ma Q."/>
        </authorList>
    </citation>
    <scope>NUCLEOTIDE SEQUENCE</scope>
    <source>
        <strain evidence="5">YZGR15</strain>
    </source>
</reference>
<dbReference type="InterPro" id="IPR046335">
    <property type="entry name" value="LacI/GalR-like_sensor"/>
</dbReference>
<keyword evidence="1" id="KW-0805">Transcription regulation</keyword>
<sequence length="351" mass="37125">MSTQIPTLEEVAQEAGVSRSTASRAINGGSRVSPEAQAAVDDAIARLGYIPNRAARSLVTRRTNSIALVVPEPDERVLNDPFFAATLRGMNTALKDSDLQLVLLIAKPGESTSRLGRYLRNGHVDGAIVVSHHRKDDLETAIVASQLPAVFVGRPFRLLSGLRFVDVDNLAGGRLATEHLVSRGCRNVAHIAGPGDMTAGEDRLEGWREALRAAGLPDGPVERGDFTTAAGVRAMEAILEADPTIDGVFAASDLMAVGALRVLAKHGRSVPGDVAVVGYDDLGVAEGTVPALTTVSNPVVRMARAATEELLSTLGILTDEAFSPDLEGFRTVSRTQSEIVLLPELVERSST</sequence>
<name>A0A934MAY6_9MICO</name>
<gene>
    <name evidence="5" type="ORF">JAV76_06865</name>
</gene>
<keyword evidence="6" id="KW-1185">Reference proteome</keyword>
<dbReference type="SMART" id="SM00354">
    <property type="entry name" value="HTH_LACI"/>
    <property type="match status" value="1"/>
</dbReference>
<protein>
    <submittedName>
        <fullName evidence="5">LacI family DNA-binding transcriptional regulator</fullName>
    </submittedName>
</protein>
<dbReference type="Gene3D" id="3.40.50.2300">
    <property type="match status" value="2"/>
</dbReference>
<evidence type="ECO:0000259" key="4">
    <source>
        <dbReference type="PROSITE" id="PS50932"/>
    </source>
</evidence>
<keyword evidence="3" id="KW-0804">Transcription</keyword>
<dbReference type="EMBL" id="JAEINH010000004">
    <property type="protein sequence ID" value="MBI9114731.1"/>
    <property type="molecule type" value="Genomic_DNA"/>
</dbReference>